<dbReference type="Proteomes" id="UP001066276">
    <property type="component" value="Chromosome 6"/>
</dbReference>
<feature type="region of interest" description="Disordered" evidence="1">
    <location>
        <begin position="1"/>
        <end position="119"/>
    </location>
</feature>
<protein>
    <submittedName>
        <fullName evidence="2">Uncharacterized protein</fullName>
    </submittedName>
</protein>
<sequence>MTPDFRVTRKLNTEDGLVLGAEDQDVEEPAETQSSEPENNERRSGDPGVPREVADREEQERSEDTLRSRHVPGGAWLTKVPSFLKDNLLLKREKGGRRGEGRDGEEGVGEGSSWEGAGR</sequence>
<proteinExistence type="predicted"/>
<accession>A0AAV7Q2X3</accession>
<evidence type="ECO:0000313" key="2">
    <source>
        <dbReference type="EMBL" id="KAJ1134723.1"/>
    </source>
</evidence>
<name>A0AAV7Q2X3_PLEWA</name>
<dbReference type="EMBL" id="JANPWB010000010">
    <property type="protein sequence ID" value="KAJ1134723.1"/>
    <property type="molecule type" value="Genomic_DNA"/>
</dbReference>
<feature type="compositionally biased region" description="Basic and acidic residues" evidence="1">
    <location>
        <begin position="88"/>
        <end position="105"/>
    </location>
</feature>
<reference evidence="2" key="1">
    <citation type="journal article" date="2022" name="bioRxiv">
        <title>Sequencing and chromosome-scale assembly of the giantPleurodeles waltlgenome.</title>
        <authorList>
            <person name="Brown T."/>
            <person name="Elewa A."/>
            <person name="Iarovenko S."/>
            <person name="Subramanian E."/>
            <person name="Araus A.J."/>
            <person name="Petzold A."/>
            <person name="Susuki M."/>
            <person name="Suzuki K.-i.T."/>
            <person name="Hayashi T."/>
            <person name="Toyoda A."/>
            <person name="Oliveira C."/>
            <person name="Osipova E."/>
            <person name="Leigh N.D."/>
            <person name="Simon A."/>
            <person name="Yun M.H."/>
        </authorList>
    </citation>
    <scope>NUCLEOTIDE SEQUENCE</scope>
    <source>
        <strain evidence="2">20211129_DDA</strain>
        <tissue evidence="2">Liver</tissue>
    </source>
</reference>
<evidence type="ECO:0000313" key="3">
    <source>
        <dbReference type="Proteomes" id="UP001066276"/>
    </source>
</evidence>
<organism evidence="2 3">
    <name type="scientific">Pleurodeles waltl</name>
    <name type="common">Iberian ribbed newt</name>
    <dbReference type="NCBI Taxonomy" id="8319"/>
    <lineage>
        <taxon>Eukaryota</taxon>
        <taxon>Metazoa</taxon>
        <taxon>Chordata</taxon>
        <taxon>Craniata</taxon>
        <taxon>Vertebrata</taxon>
        <taxon>Euteleostomi</taxon>
        <taxon>Amphibia</taxon>
        <taxon>Batrachia</taxon>
        <taxon>Caudata</taxon>
        <taxon>Salamandroidea</taxon>
        <taxon>Salamandridae</taxon>
        <taxon>Pleurodelinae</taxon>
        <taxon>Pleurodeles</taxon>
    </lineage>
</organism>
<keyword evidence="3" id="KW-1185">Reference proteome</keyword>
<feature type="compositionally biased region" description="Basic and acidic residues" evidence="1">
    <location>
        <begin position="52"/>
        <end position="67"/>
    </location>
</feature>
<dbReference type="AlphaFoldDB" id="A0AAV7Q2X3"/>
<gene>
    <name evidence="2" type="ORF">NDU88_001170</name>
</gene>
<comment type="caution">
    <text evidence="2">The sequence shown here is derived from an EMBL/GenBank/DDBJ whole genome shotgun (WGS) entry which is preliminary data.</text>
</comment>
<evidence type="ECO:0000256" key="1">
    <source>
        <dbReference type="SAM" id="MobiDB-lite"/>
    </source>
</evidence>